<sequence length="37" mass="3920">RDLADGPLVIEADGLRCHGESEDSADRARVTQGLHGC</sequence>
<organism evidence="1 2">
    <name type="scientific">Paraburkholderia atlantica</name>
    <dbReference type="NCBI Taxonomy" id="2654982"/>
    <lineage>
        <taxon>Bacteria</taxon>
        <taxon>Pseudomonadati</taxon>
        <taxon>Pseudomonadota</taxon>
        <taxon>Betaproteobacteria</taxon>
        <taxon>Burkholderiales</taxon>
        <taxon>Burkholderiaceae</taxon>
        <taxon>Paraburkholderia</taxon>
    </lineage>
</organism>
<proteinExistence type="predicted"/>
<comment type="caution">
    <text evidence="1">The sequence shown here is derived from an EMBL/GenBank/DDBJ whole genome shotgun (WGS) entry which is preliminary data.</text>
</comment>
<dbReference type="Proteomes" id="UP000592780">
    <property type="component" value="Unassembled WGS sequence"/>
</dbReference>
<dbReference type="EMBL" id="JACHDD010000029">
    <property type="protein sequence ID" value="MBB5429506.1"/>
    <property type="molecule type" value="Genomic_DNA"/>
</dbReference>
<name>A0A7W8VAN5_PARAM</name>
<protein>
    <submittedName>
        <fullName evidence="1">Uncharacterized protein</fullName>
    </submittedName>
</protein>
<keyword evidence="2" id="KW-1185">Reference proteome</keyword>
<feature type="non-terminal residue" evidence="1">
    <location>
        <position position="1"/>
    </location>
</feature>
<reference evidence="1 2" key="1">
    <citation type="submission" date="2020-08" db="EMBL/GenBank/DDBJ databases">
        <title>Genomic Encyclopedia of Type Strains, Phase IV (KMG-V): Genome sequencing to study the core and pangenomes of soil and plant-associated prokaryotes.</title>
        <authorList>
            <person name="Whitman W."/>
        </authorList>
    </citation>
    <scope>NUCLEOTIDE SEQUENCE [LARGE SCALE GENOMIC DNA]</scope>
    <source>
        <strain evidence="1 2">JPY158</strain>
    </source>
</reference>
<gene>
    <name evidence="1" type="ORF">HDG40_007703</name>
</gene>
<accession>A0A7W8VAN5</accession>
<dbReference type="AlphaFoldDB" id="A0A7W8VAN5"/>
<evidence type="ECO:0000313" key="2">
    <source>
        <dbReference type="Proteomes" id="UP000592780"/>
    </source>
</evidence>
<evidence type="ECO:0000313" key="1">
    <source>
        <dbReference type="EMBL" id="MBB5429506.1"/>
    </source>
</evidence>